<dbReference type="Proteomes" id="UP000009234">
    <property type="component" value="Chromosome"/>
</dbReference>
<dbReference type="RefSeq" id="WP_013841143.1">
    <property type="nucleotide sequence ID" value="NC_015589.1"/>
</dbReference>
<proteinExistence type="predicted"/>
<keyword evidence="2" id="KW-1185">Reference proteome</keyword>
<dbReference type="eggNOG" id="ENOG502ZCHM">
    <property type="taxonomic scope" value="Bacteria"/>
</dbReference>
<dbReference type="HOGENOM" id="CLU_417231_0_0_9"/>
<sequence>MYFFGYDFIDYGDFTYRNINQASFTETSLTGMAELQVDEEIRVRSAVLSGHAGITVDTLLKMFARVEMASQAEVVVNGVTAFIGMASLETSSSILIETVKAYIGRSVMKSRAKVDCATVLAFMGHSVMPSTAKLSCRSAKALLTGLADRQTAFFTMGNRCYMINGQDFIWTDGANSGHVRDIAYVPTLTLAGSADAPGAIYETLNYLSDSWIDSYSPDGEAVTFPVSFAPSDDVLVTAEEDTPEGVITYTEGVGLTVDRTVTHAKPFATVTFPVAPAKGTDTLRIRCTKTGMMDPGHILNCTLPVLYGGMADTRVHLAGHPEEPNIRYSSGLEDPTYWPEDAWEPIGADNEAITGFGKVADALFTFKERSRFYTWIEGPDDQGKITFPTLPVNDEYGCIAPRSVWPAQDGLLALAREGVTWSQPNTVRGQWNTWMVSKNINGKNGIGMGILDHSLEELKQAHAIVYEDKYLLHIGDRVYVLDLRYSSLPNIACWYPYDGIPGRAAQFMERGDELLLGDRFTGVIYRSTKRHLDDDQPIPAYWTSPLLFVGGRDWIKEFERLNLTFGGQPEGNHVLTVMTDQGWEEIGLILEAQGVFDYGSISYDTFSFGTLPYPSAQSEKIGYKGEYLQWQVGNAHPDQGISLLAQSLQYSLRKKVK</sequence>
<evidence type="ECO:0000313" key="1">
    <source>
        <dbReference type="EMBL" id="AEG59372.1"/>
    </source>
</evidence>
<protein>
    <submittedName>
        <fullName evidence="1">Uncharacterized protein</fullName>
    </submittedName>
</protein>
<gene>
    <name evidence="1" type="ordered locus">Desru_1097</name>
</gene>
<reference evidence="2" key="1">
    <citation type="submission" date="2011-05" db="EMBL/GenBank/DDBJ databases">
        <title>Complete sequence of Desulfotomaculum ruminis DSM 2154.</title>
        <authorList>
            <person name="Lucas S."/>
            <person name="Copeland A."/>
            <person name="Lapidus A."/>
            <person name="Cheng J.-F."/>
            <person name="Goodwin L."/>
            <person name="Pitluck S."/>
            <person name="Lu M."/>
            <person name="Detter J.C."/>
            <person name="Han C."/>
            <person name="Tapia R."/>
            <person name="Land M."/>
            <person name="Hauser L."/>
            <person name="Kyrpides N."/>
            <person name="Ivanova N."/>
            <person name="Mikhailova N."/>
            <person name="Pagani I."/>
            <person name="Stams A.J.M."/>
            <person name="Plugge C.M."/>
            <person name="Muyzer G."/>
            <person name="Kuever J."/>
            <person name="Parshina S.N."/>
            <person name="Ivanova A.E."/>
            <person name="Nazina T.N."/>
            <person name="Brambilla E."/>
            <person name="Spring S."/>
            <person name="Klenk H.-P."/>
            <person name="Woyke T."/>
        </authorList>
    </citation>
    <scope>NUCLEOTIDE SEQUENCE [LARGE SCALE GENOMIC DNA]</scope>
    <source>
        <strain evidence="2">ATCC 23193 / DSM 2154 / NCIB 8452 / DL</strain>
    </source>
</reference>
<dbReference type="EMBL" id="CP002780">
    <property type="protein sequence ID" value="AEG59372.1"/>
    <property type="molecule type" value="Genomic_DNA"/>
</dbReference>
<dbReference type="STRING" id="696281.Desru_1097"/>
<organism evidence="1 2">
    <name type="scientific">Desulforamulus ruminis (strain ATCC 23193 / DSM 2154 / NCIMB 8452 / DL)</name>
    <name type="common">Desulfotomaculum ruminis</name>
    <dbReference type="NCBI Taxonomy" id="696281"/>
    <lineage>
        <taxon>Bacteria</taxon>
        <taxon>Bacillati</taxon>
        <taxon>Bacillota</taxon>
        <taxon>Clostridia</taxon>
        <taxon>Eubacteriales</taxon>
        <taxon>Peptococcaceae</taxon>
        <taxon>Desulforamulus</taxon>
    </lineage>
</organism>
<evidence type="ECO:0000313" key="2">
    <source>
        <dbReference type="Proteomes" id="UP000009234"/>
    </source>
</evidence>
<name>F6DM30_DESRL</name>
<dbReference type="KEGG" id="dru:Desru_1097"/>
<reference evidence="1 2" key="2">
    <citation type="journal article" date="2012" name="Stand. Genomic Sci.">
        <title>Complete genome sequence of the sulfate-reducing firmicute Desulfotomaculum ruminis type strain (DL(T)).</title>
        <authorList>
            <person name="Spring S."/>
            <person name="Visser M."/>
            <person name="Lu M."/>
            <person name="Copeland A."/>
            <person name="Lapidus A."/>
            <person name="Lucas S."/>
            <person name="Cheng J.F."/>
            <person name="Han C."/>
            <person name="Tapia R."/>
            <person name="Goodwin L.A."/>
            <person name="Pitluck S."/>
            <person name="Ivanova N."/>
            <person name="Land M."/>
            <person name="Hauser L."/>
            <person name="Larimer F."/>
            <person name="Rohde M."/>
            <person name="Goker M."/>
            <person name="Detter J.C."/>
            <person name="Kyrpides N.C."/>
            <person name="Woyke T."/>
            <person name="Schaap P.J."/>
            <person name="Plugge C.M."/>
            <person name="Muyzer G."/>
            <person name="Kuever J."/>
            <person name="Pereira I.A."/>
            <person name="Parshina S.N."/>
            <person name="Bernier-Latmani R."/>
            <person name="Stams A.J."/>
            <person name="Klenk H.P."/>
        </authorList>
    </citation>
    <scope>NUCLEOTIDE SEQUENCE [LARGE SCALE GENOMIC DNA]</scope>
    <source>
        <strain evidence="2">ATCC 23193 / DSM 2154 / NCIB 8452 / DL</strain>
    </source>
</reference>
<accession>F6DM30</accession>
<dbReference type="AlphaFoldDB" id="F6DM30"/>
<dbReference type="OrthoDB" id="2619867at2"/>